<dbReference type="Proteomes" id="UP000024635">
    <property type="component" value="Unassembled WGS sequence"/>
</dbReference>
<name>A0A016RY59_9BILA</name>
<sequence length="334" mass="39863">MQIAPMSKNRLPHWITKRRFLEKIDMHVIRSDRDPTHFKHGLVVEEKWSKKFVSRPSTAESASTYRVSPPDPKIGSSSGPTTPAPRSLSTTQPVREELKSPPKDQPMQSAFTSRTSQHEVWLKRKIEEERKRKAKQREEAINKEEQEKKRRENAEKLFEIWKRDRDKKEREARRQKSVKEKQEKEAEELLKRERKIEAEKSFEAWKRSHIRTRTSLSKDDAEKQRQKERNSKEAEKAFEAWKKSKDEAEHARRRELAEKEQTKRKQLKEEREYKELLAQQTYETWLELKENERFLAQSMASLNIAKPPLLPWLPASNTCPRQFTPSLKNKKLLY</sequence>
<dbReference type="GO" id="GO:1902412">
    <property type="term" value="P:regulation of mitotic cytokinesis"/>
    <property type="evidence" value="ECO:0007669"/>
    <property type="project" value="TreeGrafter"/>
</dbReference>
<dbReference type="PANTHER" id="PTHR14739:SF9">
    <property type="entry name" value="MICROTUBULE-ASSOCIATED PROTEIN 9"/>
    <property type="match status" value="1"/>
</dbReference>
<evidence type="ECO:0000313" key="3">
    <source>
        <dbReference type="Proteomes" id="UP000024635"/>
    </source>
</evidence>
<comment type="caution">
    <text evidence="2">The sequence shown here is derived from an EMBL/GenBank/DDBJ whole genome shotgun (WGS) entry which is preliminary data.</text>
</comment>
<reference evidence="3" key="1">
    <citation type="journal article" date="2015" name="Nat. Genet.">
        <title>The genome and transcriptome of the zoonotic hookworm Ancylostoma ceylanicum identify infection-specific gene families.</title>
        <authorList>
            <person name="Schwarz E.M."/>
            <person name="Hu Y."/>
            <person name="Antoshechkin I."/>
            <person name="Miller M.M."/>
            <person name="Sternberg P.W."/>
            <person name="Aroian R.V."/>
        </authorList>
    </citation>
    <scope>NUCLEOTIDE SEQUENCE</scope>
    <source>
        <strain evidence="3">HY135</strain>
    </source>
</reference>
<dbReference type="STRING" id="53326.A0A016RY59"/>
<organism evidence="2 3">
    <name type="scientific">Ancylostoma ceylanicum</name>
    <dbReference type="NCBI Taxonomy" id="53326"/>
    <lineage>
        <taxon>Eukaryota</taxon>
        <taxon>Metazoa</taxon>
        <taxon>Ecdysozoa</taxon>
        <taxon>Nematoda</taxon>
        <taxon>Chromadorea</taxon>
        <taxon>Rhabditida</taxon>
        <taxon>Rhabditina</taxon>
        <taxon>Rhabditomorpha</taxon>
        <taxon>Strongyloidea</taxon>
        <taxon>Ancylostomatidae</taxon>
        <taxon>Ancylostomatinae</taxon>
        <taxon>Ancylostoma</taxon>
    </lineage>
</organism>
<gene>
    <name evidence="2" type="primary">Acey_s0338.g2930</name>
    <name evidence="2" type="synonym">Acey-C34D4.1</name>
    <name evidence="2" type="ORF">Y032_0338g2930</name>
</gene>
<feature type="compositionally biased region" description="Polar residues" evidence="1">
    <location>
        <begin position="106"/>
        <end position="115"/>
    </location>
</feature>
<dbReference type="GO" id="GO:0008017">
    <property type="term" value="F:microtubule binding"/>
    <property type="evidence" value="ECO:0007669"/>
    <property type="project" value="TreeGrafter"/>
</dbReference>
<dbReference type="GO" id="GO:0000281">
    <property type="term" value="P:mitotic cytokinesis"/>
    <property type="evidence" value="ECO:0007669"/>
    <property type="project" value="InterPro"/>
</dbReference>
<dbReference type="InterPro" id="IPR026106">
    <property type="entry name" value="MAP9"/>
</dbReference>
<dbReference type="AlphaFoldDB" id="A0A016RY59"/>
<feature type="compositionally biased region" description="Basic and acidic residues" evidence="1">
    <location>
        <begin position="116"/>
        <end position="191"/>
    </location>
</feature>
<protein>
    <submittedName>
        <fullName evidence="2">Uncharacterized protein</fullName>
    </submittedName>
</protein>
<feature type="region of interest" description="Disordered" evidence="1">
    <location>
        <begin position="51"/>
        <end position="191"/>
    </location>
</feature>
<dbReference type="EMBL" id="JARK01001674">
    <property type="protein sequence ID" value="EYB83293.1"/>
    <property type="molecule type" value="Genomic_DNA"/>
</dbReference>
<evidence type="ECO:0000313" key="2">
    <source>
        <dbReference type="EMBL" id="EYB83293.1"/>
    </source>
</evidence>
<proteinExistence type="predicted"/>
<keyword evidence="3" id="KW-1185">Reference proteome</keyword>
<feature type="compositionally biased region" description="Basic and acidic residues" evidence="1">
    <location>
        <begin position="216"/>
        <end position="270"/>
    </location>
</feature>
<dbReference type="GO" id="GO:0000235">
    <property type="term" value="C:astral microtubule"/>
    <property type="evidence" value="ECO:0007669"/>
    <property type="project" value="TreeGrafter"/>
</dbReference>
<feature type="compositionally biased region" description="Polar residues" evidence="1">
    <location>
        <begin position="55"/>
        <end position="66"/>
    </location>
</feature>
<dbReference type="PANTHER" id="PTHR14739">
    <property type="entry name" value="MICROTUBULE-ASSOCIATED PROTEIN 9"/>
    <property type="match status" value="1"/>
</dbReference>
<dbReference type="OrthoDB" id="5877408at2759"/>
<feature type="region of interest" description="Disordered" evidence="1">
    <location>
        <begin position="207"/>
        <end position="270"/>
    </location>
</feature>
<accession>A0A016RY59</accession>
<dbReference type="GO" id="GO:0090307">
    <property type="term" value="P:mitotic spindle assembly"/>
    <property type="evidence" value="ECO:0007669"/>
    <property type="project" value="TreeGrafter"/>
</dbReference>
<evidence type="ECO:0000256" key="1">
    <source>
        <dbReference type="SAM" id="MobiDB-lite"/>
    </source>
</evidence>